<reference evidence="1 2" key="1">
    <citation type="submission" date="2021-03" db="EMBL/GenBank/DDBJ databases">
        <title>Enterococcal diversity collection.</title>
        <authorList>
            <person name="Gilmore M.S."/>
            <person name="Schwartzman J."/>
            <person name="Van Tyne D."/>
            <person name="Martin M."/>
            <person name="Earl A.M."/>
            <person name="Manson A.L."/>
            <person name="Straub T."/>
            <person name="Salamzade R."/>
            <person name="Saavedra J."/>
            <person name="Lebreton F."/>
            <person name="Prichula J."/>
            <person name="Schaufler K."/>
            <person name="Gaca A."/>
            <person name="Sgardioli B."/>
            <person name="Wagenaar J."/>
            <person name="Strong T."/>
        </authorList>
    </citation>
    <scope>NUCLEOTIDE SEQUENCE [LARGE SCALE GENOMIC DNA]</scope>
    <source>
        <strain evidence="1 2">669A</strain>
    </source>
</reference>
<accession>A0ABS3LBP0</accession>
<dbReference type="Proteomes" id="UP000664601">
    <property type="component" value="Unassembled WGS sequence"/>
</dbReference>
<sequence>MLKKDVNTIHLITNNHTLTYTNSFYYNWYKTLQGNLLQTNGFTNQFVRLQKNAPETYKKIEQRLLATSIVAFLKQLDATDSFLLLTTSWSTGLASDHPAKTLENYLTHYTIQADDLRGLNQMNADFNQVLIQHFPIARKQDLRLIYRLLELYPLEKIDQDNELTKLNERAAARTTNLLSLLQDAFALAAESKQALNDPELAEYFN</sequence>
<dbReference type="EMBL" id="JAFREM010000018">
    <property type="protein sequence ID" value="MBO1307052.1"/>
    <property type="molecule type" value="Genomic_DNA"/>
</dbReference>
<keyword evidence="2" id="KW-1185">Reference proteome</keyword>
<comment type="caution">
    <text evidence="1">The sequence shown here is derived from an EMBL/GenBank/DDBJ whole genome shotgun (WGS) entry which is preliminary data.</text>
</comment>
<organism evidence="1 2">
    <name type="scientific">Candidatus Enterococcus moelleringii</name>
    <dbReference type="NCBI Taxonomy" id="2815325"/>
    <lineage>
        <taxon>Bacteria</taxon>
        <taxon>Bacillati</taxon>
        <taxon>Bacillota</taxon>
        <taxon>Bacilli</taxon>
        <taxon>Lactobacillales</taxon>
        <taxon>Enterococcaceae</taxon>
        <taxon>Enterococcus</taxon>
    </lineage>
</organism>
<dbReference type="RefSeq" id="WP_207673963.1">
    <property type="nucleotide sequence ID" value="NZ_JAFREM010000018.1"/>
</dbReference>
<evidence type="ECO:0000313" key="2">
    <source>
        <dbReference type="Proteomes" id="UP000664601"/>
    </source>
</evidence>
<gene>
    <name evidence="1" type="ORF">JZO70_12820</name>
</gene>
<name>A0ABS3LBP0_9ENTE</name>
<proteinExistence type="predicted"/>
<protein>
    <submittedName>
        <fullName evidence="1">Uncharacterized protein</fullName>
    </submittedName>
</protein>
<evidence type="ECO:0000313" key="1">
    <source>
        <dbReference type="EMBL" id="MBO1307052.1"/>
    </source>
</evidence>